<dbReference type="EMBL" id="CP139957">
    <property type="protein sequence ID" value="WPX10013.1"/>
    <property type="molecule type" value="Genomic_DNA"/>
</dbReference>
<feature type="transmembrane region" description="Helical" evidence="1">
    <location>
        <begin position="177"/>
        <end position="205"/>
    </location>
</feature>
<keyword evidence="1" id="KW-0472">Membrane</keyword>
<proteinExistence type="predicted"/>
<accession>A0ABZ0U2Q9</accession>
<keyword evidence="1" id="KW-1133">Transmembrane helix</keyword>
<feature type="transmembrane region" description="Helical" evidence="1">
    <location>
        <begin position="238"/>
        <end position="256"/>
    </location>
</feature>
<keyword evidence="1" id="KW-0812">Transmembrane</keyword>
<name>A0ABZ0U2Q9_9FIRM</name>
<feature type="transmembrane region" description="Helical" evidence="1">
    <location>
        <begin position="211"/>
        <end position="231"/>
    </location>
</feature>
<feature type="transmembrane region" description="Helical" evidence="1">
    <location>
        <begin position="78"/>
        <end position="99"/>
    </location>
</feature>
<keyword evidence="3" id="KW-1185">Reference proteome</keyword>
<feature type="transmembrane region" description="Helical" evidence="1">
    <location>
        <begin position="148"/>
        <end position="165"/>
    </location>
</feature>
<evidence type="ECO:0000313" key="2">
    <source>
        <dbReference type="EMBL" id="WPX10013.1"/>
    </source>
</evidence>
<protein>
    <submittedName>
        <fullName evidence="2">Uncharacterized protein</fullName>
    </submittedName>
</protein>
<organism evidence="2 3">
    <name type="scientific">Anaerocellum danielii</name>
    <dbReference type="NCBI Taxonomy" id="1387557"/>
    <lineage>
        <taxon>Bacteria</taxon>
        <taxon>Bacillati</taxon>
        <taxon>Bacillota</taxon>
        <taxon>Bacillota incertae sedis</taxon>
        <taxon>Caldicellulosiruptorales</taxon>
        <taxon>Caldicellulosiruptoraceae</taxon>
        <taxon>Anaerocellum</taxon>
    </lineage>
</organism>
<reference evidence="2 3" key="1">
    <citation type="submission" date="2023-12" db="EMBL/GenBank/DDBJ databases">
        <authorList>
            <person name="Manesh M.J.H."/>
            <person name="Bing R.G."/>
            <person name="Willard D.J."/>
            <person name="Kelly R.M."/>
        </authorList>
    </citation>
    <scope>NUCLEOTIDE SEQUENCE [LARGE SCALE GENOMIC DNA]</scope>
    <source>
        <strain evidence="2 3">DSM 8977</strain>
    </source>
</reference>
<gene>
    <name evidence="2" type="ORF">SOJ16_001270</name>
</gene>
<evidence type="ECO:0000256" key="1">
    <source>
        <dbReference type="SAM" id="Phobius"/>
    </source>
</evidence>
<sequence length="282" mass="32301">MCLYYQMEGVKNLIREYLISCGFEIGVLILSTFYLRKYNLLLKENFRGKKIPCCMGIVLSLSWVIYLLQMFFRTSNAKWLVVAISMWCISFIGLLDDIFGNNKSKGFKGHVIRFIKSGEFSTGLLKMVSVPAVIFISSMILHKEVAQSLFYAILGSLCVNLFNLFDLRPGRCIKVLWIFVVVLSFFVHFDSSAVALLTLTIPIFVGDLREFYMLGDAGSNVIGYLFFLILINNYSASYNSFLIWAVFLVVFVLNVLSEHISFSKVIERNKFLNFIDMLGRKN</sequence>
<evidence type="ECO:0000313" key="3">
    <source>
        <dbReference type="Proteomes" id="UP001322744"/>
    </source>
</evidence>
<dbReference type="Proteomes" id="UP001322744">
    <property type="component" value="Chromosome"/>
</dbReference>
<feature type="transmembrane region" description="Helical" evidence="1">
    <location>
        <begin position="51"/>
        <end position="72"/>
    </location>
</feature>
<feature type="transmembrane region" description="Helical" evidence="1">
    <location>
        <begin position="17"/>
        <end position="35"/>
    </location>
</feature>